<proteinExistence type="predicted"/>
<dbReference type="RefSeq" id="WP_184816384.1">
    <property type="nucleotide sequence ID" value="NZ_JACHJQ010000013.1"/>
</dbReference>
<reference evidence="1 2" key="1">
    <citation type="submission" date="2020-08" db="EMBL/GenBank/DDBJ databases">
        <title>Genomic Encyclopedia of Type Strains, Phase III (KMG-III): the genomes of soil and plant-associated and newly described type strains.</title>
        <authorList>
            <person name="Whitman W."/>
        </authorList>
    </citation>
    <scope>NUCLEOTIDE SEQUENCE [LARGE SCALE GENOMIC DNA]</scope>
    <source>
        <strain evidence="1 2">CECT 8960</strain>
    </source>
</reference>
<name>A0A7W7VJI8_9PSEU</name>
<evidence type="ECO:0000313" key="2">
    <source>
        <dbReference type="Proteomes" id="UP000520767"/>
    </source>
</evidence>
<dbReference type="Proteomes" id="UP000520767">
    <property type="component" value="Unassembled WGS sequence"/>
</dbReference>
<organism evidence="1 2">
    <name type="scientific">Actinophytocola algeriensis</name>
    <dbReference type="NCBI Taxonomy" id="1768010"/>
    <lineage>
        <taxon>Bacteria</taxon>
        <taxon>Bacillati</taxon>
        <taxon>Actinomycetota</taxon>
        <taxon>Actinomycetes</taxon>
        <taxon>Pseudonocardiales</taxon>
        <taxon>Pseudonocardiaceae</taxon>
    </lineage>
</organism>
<accession>A0A7W7VJI8</accession>
<evidence type="ECO:0000313" key="1">
    <source>
        <dbReference type="EMBL" id="MBB4912389.1"/>
    </source>
</evidence>
<gene>
    <name evidence="1" type="ORF">FHR82_008660</name>
</gene>
<protein>
    <submittedName>
        <fullName evidence="1">Uncharacterized protein</fullName>
    </submittedName>
</protein>
<dbReference type="EMBL" id="JACHJQ010000013">
    <property type="protein sequence ID" value="MBB4912389.1"/>
    <property type="molecule type" value="Genomic_DNA"/>
</dbReference>
<dbReference type="AlphaFoldDB" id="A0A7W7VJI8"/>
<keyword evidence="2" id="KW-1185">Reference proteome</keyword>
<comment type="caution">
    <text evidence="1">The sequence shown here is derived from an EMBL/GenBank/DDBJ whole genome shotgun (WGS) entry which is preliminary data.</text>
</comment>
<sequence>MNEPTRCTRPVDMPNRPRVWLVGRIGTTPDPIDLPAVRDTWLRTWFPGADGIYHTADGRHHATWAELHARCDLVEVA</sequence>